<keyword evidence="3" id="KW-0472">Membrane</keyword>
<keyword evidence="3" id="KW-0812">Transmembrane</keyword>
<dbReference type="Proteomes" id="UP001374535">
    <property type="component" value="Chromosome 7"/>
</dbReference>
<accession>A0AAQ3RSE7</accession>
<evidence type="ECO:0000313" key="5">
    <source>
        <dbReference type="EMBL" id="WVZ02839.1"/>
    </source>
</evidence>
<dbReference type="InterPro" id="IPR002068">
    <property type="entry name" value="A-crystallin/Hsp20_dom"/>
</dbReference>
<dbReference type="EMBL" id="CP144694">
    <property type="protein sequence ID" value="WVZ02839.1"/>
    <property type="molecule type" value="Genomic_DNA"/>
</dbReference>
<name>A0AAQ3RSE7_VIGMU</name>
<feature type="region of interest" description="Disordered" evidence="2">
    <location>
        <begin position="119"/>
        <end position="195"/>
    </location>
</feature>
<dbReference type="Gene3D" id="2.60.40.790">
    <property type="match status" value="1"/>
</dbReference>
<organism evidence="5 6">
    <name type="scientific">Vigna mungo</name>
    <name type="common">Black gram</name>
    <name type="synonym">Phaseolus mungo</name>
    <dbReference type="NCBI Taxonomy" id="3915"/>
    <lineage>
        <taxon>Eukaryota</taxon>
        <taxon>Viridiplantae</taxon>
        <taxon>Streptophyta</taxon>
        <taxon>Embryophyta</taxon>
        <taxon>Tracheophyta</taxon>
        <taxon>Spermatophyta</taxon>
        <taxon>Magnoliopsida</taxon>
        <taxon>eudicotyledons</taxon>
        <taxon>Gunneridae</taxon>
        <taxon>Pentapetalae</taxon>
        <taxon>rosids</taxon>
        <taxon>fabids</taxon>
        <taxon>Fabales</taxon>
        <taxon>Fabaceae</taxon>
        <taxon>Papilionoideae</taxon>
        <taxon>50 kb inversion clade</taxon>
        <taxon>NPAAA clade</taxon>
        <taxon>indigoferoid/millettioid clade</taxon>
        <taxon>Phaseoleae</taxon>
        <taxon>Vigna</taxon>
    </lineage>
</organism>
<reference evidence="5 6" key="1">
    <citation type="journal article" date="2023" name="Life. Sci Alliance">
        <title>Evolutionary insights into 3D genome organization and epigenetic landscape of Vigna mungo.</title>
        <authorList>
            <person name="Junaid A."/>
            <person name="Singh B."/>
            <person name="Bhatia S."/>
        </authorList>
    </citation>
    <scope>NUCLEOTIDE SEQUENCE [LARGE SCALE GENOMIC DNA]</scope>
    <source>
        <strain evidence="5">Urdbean</strain>
    </source>
</reference>
<proteinExistence type="inferred from homology"/>
<keyword evidence="6" id="KW-1185">Reference proteome</keyword>
<feature type="compositionally biased region" description="Basic and acidic residues" evidence="2">
    <location>
        <begin position="141"/>
        <end position="165"/>
    </location>
</feature>
<dbReference type="PROSITE" id="PS01031">
    <property type="entry name" value="SHSP"/>
    <property type="match status" value="1"/>
</dbReference>
<dbReference type="CDD" id="cd06464">
    <property type="entry name" value="ACD_sHsps-like"/>
    <property type="match status" value="1"/>
</dbReference>
<feature type="transmembrane region" description="Helical" evidence="3">
    <location>
        <begin position="254"/>
        <end position="273"/>
    </location>
</feature>
<feature type="domain" description="SHSP" evidence="4">
    <location>
        <begin position="1"/>
        <end position="103"/>
    </location>
</feature>
<sequence>MRIWQPKLQTEETPESHSLLVHLPGYAEDDIGAEFEYDYRRVRVFGRRSLGDNRSIRFNIAYAVPMNCDVNKLKGVFQGEIFSIIMPKVTIPRKVQGQIMKTCEESKSIVENQIQANEALTSPKSDSVPHKGEEGVSQDAKNQREVSFESSEKKRVERKETKDESENASASGKPPQKGKNEGVMDETSSITRSGKLGDIECKIGERKGKEKVEMNSKIGDIGLSERIGIKEVAATASQAVTSLIKGFDEEDKHVLLYTSVTVLVLALGVFASYKLRSLAK</sequence>
<evidence type="ECO:0000256" key="3">
    <source>
        <dbReference type="SAM" id="Phobius"/>
    </source>
</evidence>
<dbReference type="SUPFAM" id="SSF49764">
    <property type="entry name" value="HSP20-like chaperones"/>
    <property type="match status" value="1"/>
</dbReference>
<protein>
    <recommendedName>
        <fullName evidence="4">SHSP domain-containing protein</fullName>
    </recommendedName>
</protein>
<dbReference type="InterPro" id="IPR008978">
    <property type="entry name" value="HSP20-like_chaperone"/>
</dbReference>
<evidence type="ECO:0000259" key="4">
    <source>
        <dbReference type="PROSITE" id="PS01031"/>
    </source>
</evidence>
<comment type="similarity">
    <text evidence="1">Belongs to the small heat shock protein (HSP20) family.</text>
</comment>
<keyword evidence="3" id="KW-1133">Transmembrane helix</keyword>
<dbReference type="AlphaFoldDB" id="A0AAQ3RSE7"/>
<gene>
    <name evidence="5" type="ORF">V8G54_023645</name>
</gene>
<evidence type="ECO:0000313" key="6">
    <source>
        <dbReference type="Proteomes" id="UP001374535"/>
    </source>
</evidence>
<evidence type="ECO:0000256" key="2">
    <source>
        <dbReference type="SAM" id="MobiDB-lite"/>
    </source>
</evidence>
<evidence type="ECO:0000256" key="1">
    <source>
        <dbReference type="PROSITE-ProRule" id="PRU00285"/>
    </source>
</evidence>